<sequence>MSTTPILPDDGTVPDRRRFLFLQGPHGPFFDRLGRMLRAAGAEVWRVGFNRGDEVFWRDRRSYIPYDGPTADWPETFRTLIADRQITDLVLYGDVRAIHADAIRVARAAGLVVHVFEEGYLRPYWVTYERDGSNGNSRLMRLDLDEMRQALAQCDTEMPDSPSLWGDMRHHVFYGALYHAQVMFRNARYRNFQPHRDLPVTREFQLYLKRLLLMPWLALDRMTATTRIRRGGFPYHLALLQLEHDSSFQQHSPFDTMAEFLELVIEGFAAGAPAHHHLVFKAHPLEDGRVPQRQVIRRLARQHGVAGRVHYVRGGKLARLLNDARSAVTVNSTAGQQVLWRGLPLRVFGDAVYAKPHFVSQQPLPEFFAAPMRPDSRAYRDFRSYLLETSQVAGGFYSARGRRQLLRQVVDMMLAPDDPYEALAQGRPTPRHMLKVVT</sequence>
<accession>A0A291LX69</accession>
<protein>
    <submittedName>
        <fullName evidence="1">Capsule biosynthesis protein CapA</fullName>
    </submittedName>
</protein>
<dbReference type="Proteomes" id="UP000219050">
    <property type="component" value="Chromosome"/>
</dbReference>
<evidence type="ECO:0000313" key="1">
    <source>
        <dbReference type="EMBL" id="ATI41292.1"/>
    </source>
</evidence>
<name>A0A291LX69_9RHOB</name>
<organism evidence="1 2">
    <name type="scientific">Pacificitalea manganoxidans</name>
    <dbReference type="NCBI Taxonomy" id="1411902"/>
    <lineage>
        <taxon>Bacteria</taxon>
        <taxon>Pseudomonadati</taxon>
        <taxon>Pseudomonadota</taxon>
        <taxon>Alphaproteobacteria</taxon>
        <taxon>Rhodobacterales</taxon>
        <taxon>Paracoccaceae</taxon>
        <taxon>Pacificitalea</taxon>
    </lineage>
</organism>
<dbReference type="KEGG" id="cmag:CBW24_04260"/>
<reference evidence="1 2" key="1">
    <citation type="submission" date="2017-05" db="EMBL/GenBank/DDBJ databases">
        <title>Comparative genomic and metabolic analysis of manganese-oxidizing mechanisms in Celeribater manganoxidans DY25T: its adaption to the environment of polymetallic nodule.</title>
        <authorList>
            <person name="Wang X."/>
        </authorList>
    </citation>
    <scope>NUCLEOTIDE SEQUENCE [LARGE SCALE GENOMIC DNA]</scope>
    <source>
        <strain evidence="1 2">DY25</strain>
    </source>
</reference>
<keyword evidence="2" id="KW-1185">Reference proteome</keyword>
<gene>
    <name evidence="1" type="ORF">CBW24_04260</name>
</gene>
<dbReference type="CDD" id="cd16441">
    <property type="entry name" value="beta_Kdo_transferase_KpsS"/>
    <property type="match status" value="1"/>
</dbReference>
<dbReference type="Pfam" id="PF05159">
    <property type="entry name" value="Capsule_synth"/>
    <property type="match status" value="1"/>
</dbReference>
<dbReference type="GO" id="GO:0015774">
    <property type="term" value="P:polysaccharide transport"/>
    <property type="evidence" value="ECO:0007669"/>
    <property type="project" value="InterPro"/>
</dbReference>
<dbReference type="EMBL" id="CP021404">
    <property type="protein sequence ID" value="ATI41292.1"/>
    <property type="molecule type" value="Genomic_DNA"/>
</dbReference>
<dbReference type="InterPro" id="IPR007833">
    <property type="entry name" value="Capsule_polysaccharide_synth"/>
</dbReference>
<dbReference type="AlphaFoldDB" id="A0A291LX69"/>
<dbReference type="RefSeq" id="WP_097372783.1">
    <property type="nucleotide sequence ID" value="NZ_CP021404.1"/>
</dbReference>
<dbReference type="GO" id="GO:0000271">
    <property type="term" value="P:polysaccharide biosynthetic process"/>
    <property type="evidence" value="ECO:0007669"/>
    <property type="project" value="InterPro"/>
</dbReference>
<proteinExistence type="predicted"/>
<dbReference type="OrthoDB" id="9794206at2"/>
<evidence type="ECO:0000313" key="2">
    <source>
        <dbReference type="Proteomes" id="UP000219050"/>
    </source>
</evidence>